<proteinExistence type="predicted"/>
<evidence type="ECO:0000259" key="7">
    <source>
        <dbReference type="PROSITE" id="PS50240"/>
    </source>
</evidence>
<dbReference type="PANTHER" id="PTHR24271">
    <property type="entry name" value="KALLIKREIN-RELATED"/>
    <property type="match status" value="1"/>
</dbReference>
<feature type="domain" description="Peptidase S1" evidence="7">
    <location>
        <begin position="11"/>
        <end position="235"/>
    </location>
</feature>
<dbReference type="AlphaFoldDB" id="A0A3B5LXB1"/>
<sequence>MATWWVLMLFLVLAVLRQKVPDRLMLYVASVQNNKGQHMCGGFLISEDFVVTAAHCDKLNPISVVLGTHNLEKVDDGTMRYNVTRCKHPDFNSVASGNDIMLLKLSKKVQLNNKVQPIQIPKGEMKVKDKAKCRVVGWGYTRAGGKVSNVLEMAEVTLTNRKECAYVSKSISAKCCITDKTYQALLSSQGDSGGPLVCGATAAGIVSFNRECDPNIPNVYTDVSKYVSWIKKIRTQKQC</sequence>
<dbReference type="EC" id="3.4.21.4" evidence="5"/>
<evidence type="ECO:0000313" key="8">
    <source>
        <dbReference type="Ensembl" id="ENSXCOP00000012459.1"/>
    </source>
</evidence>
<keyword evidence="9" id="KW-1185">Reference proteome</keyword>
<dbReference type="Gene3D" id="2.40.10.10">
    <property type="entry name" value="Trypsin-like serine proteases"/>
    <property type="match status" value="2"/>
</dbReference>
<dbReference type="PANTHER" id="PTHR24271:SF87">
    <property type="entry name" value="ARGININE ESTERASE-LIKE-RELATED"/>
    <property type="match status" value="1"/>
</dbReference>
<dbReference type="InterPro" id="IPR009003">
    <property type="entry name" value="Peptidase_S1_PA"/>
</dbReference>
<evidence type="ECO:0000256" key="2">
    <source>
        <dbReference type="ARBA" id="ARBA00023145"/>
    </source>
</evidence>
<accession>A0A3B5LXB1</accession>
<feature type="signal peptide" evidence="6">
    <location>
        <begin position="1"/>
        <end position="17"/>
    </location>
</feature>
<evidence type="ECO:0000256" key="1">
    <source>
        <dbReference type="ARBA" id="ARBA00004239"/>
    </source>
</evidence>
<reference evidence="8" key="1">
    <citation type="submission" date="2025-08" db="UniProtKB">
        <authorList>
            <consortium name="Ensembl"/>
        </authorList>
    </citation>
    <scope>IDENTIFICATION</scope>
</reference>
<dbReference type="PRINTS" id="PR00722">
    <property type="entry name" value="CHYMOTRYPSIN"/>
</dbReference>
<name>A0A3B5LXB1_9TELE</name>
<evidence type="ECO:0000256" key="5">
    <source>
        <dbReference type="ARBA" id="ARBA00038868"/>
    </source>
</evidence>
<dbReference type="PROSITE" id="PS00134">
    <property type="entry name" value="TRYPSIN_HIS"/>
    <property type="match status" value="1"/>
</dbReference>
<evidence type="ECO:0000256" key="3">
    <source>
        <dbReference type="ARBA" id="ARBA00023157"/>
    </source>
</evidence>
<evidence type="ECO:0000313" key="9">
    <source>
        <dbReference type="Proteomes" id="UP000261380"/>
    </source>
</evidence>
<dbReference type="InterPro" id="IPR001314">
    <property type="entry name" value="Peptidase_S1A"/>
</dbReference>
<dbReference type="InterPro" id="IPR001254">
    <property type="entry name" value="Trypsin_dom"/>
</dbReference>
<feature type="chain" id="PRO_5017455306" description="trypsin" evidence="6">
    <location>
        <begin position="18"/>
        <end position="239"/>
    </location>
</feature>
<keyword evidence="3" id="KW-1015">Disulfide bond</keyword>
<dbReference type="Proteomes" id="UP000261380">
    <property type="component" value="Unplaced"/>
</dbReference>
<dbReference type="GeneTree" id="ENSGT00910000144271"/>
<reference evidence="8" key="2">
    <citation type="submission" date="2025-09" db="UniProtKB">
        <authorList>
            <consortium name="Ensembl"/>
        </authorList>
    </citation>
    <scope>IDENTIFICATION</scope>
</reference>
<evidence type="ECO:0000256" key="6">
    <source>
        <dbReference type="SAM" id="SignalP"/>
    </source>
</evidence>
<dbReference type="PROSITE" id="PS50240">
    <property type="entry name" value="TRYPSIN_DOM"/>
    <property type="match status" value="1"/>
</dbReference>
<dbReference type="SMART" id="SM00020">
    <property type="entry name" value="Tryp_SPc"/>
    <property type="match status" value="1"/>
</dbReference>
<comment type="subcellular location">
    <subcellularLocation>
        <location evidence="1">Secreted</location>
        <location evidence="1">Extracellular space</location>
    </subcellularLocation>
</comment>
<dbReference type="InterPro" id="IPR018114">
    <property type="entry name" value="TRYPSIN_HIS"/>
</dbReference>
<protein>
    <recommendedName>
        <fullName evidence="5">trypsin</fullName>
        <ecNumber evidence="5">3.4.21.4</ecNumber>
    </recommendedName>
</protein>
<keyword evidence="2" id="KW-0865">Zymogen</keyword>
<comment type="catalytic activity">
    <reaction evidence="4">
        <text>Preferential cleavage: Arg-|-Xaa, Lys-|-Xaa.</text>
        <dbReference type="EC" id="3.4.21.4"/>
    </reaction>
</comment>
<dbReference type="SUPFAM" id="SSF50494">
    <property type="entry name" value="Trypsin-like serine proteases"/>
    <property type="match status" value="1"/>
</dbReference>
<dbReference type="GO" id="GO:0006508">
    <property type="term" value="P:proteolysis"/>
    <property type="evidence" value="ECO:0007669"/>
    <property type="project" value="InterPro"/>
</dbReference>
<organism evidence="8 9">
    <name type="scientific">Xiphophorus couchianus</name>
    <name type="common">Monterrey platyfish</name>
    <dbReference type="NCBI Taxonomy" id="32473"/>
    <lineage>
        <taxon>Eukaryota</taxon>
        <taxon>Metazoa</taxon>
        <taxon>Chordata</taxon>
        <taxon>Craniata</taxon>
        <taxon>Vertebrata</taxon>
        <taxon>Euteleostomi</taxon>
        <taxon>Actinopterygii</taxon>
        <taxon>Neopterygii</taxon>
        <taxon>Teleostei</taxon>
        <taxon>Neoteleostei</taxon>
        <taxon>Acanthomorphata</taxon>
        <taxon>Ovalentaria</taxon>
        <taxon>Atherinomorphae</taxon>
        <taxon>Cyprinodontiformes</taxon>
        <taxon>Poeciliidae</taxon>
        <taxon>Poeciliinae</taxon>
        <taxon>Xiphophorus</taxon>
    </lineage>
</organism>
<dbReference type="GO" id="GO:0004252">
    <property type="term" value="F:serine-type endopeptidase activity"/>
    <property type="evidence" value="ECO:0007669"/>
    <property type="project" value="UniProtKB-EC"/>
</dbReference>
<dbReference type="InterPro" id="IPR043504">
    <property type="entry name" value="Peptidase_S1_PA_chymotrypsin"/>
</dbReference>
<keyword evidence="6" id="KW-0732">Signal</keyword>
<dbReference type="FunFam" id="2.40.10.10:FF:000005">
    <property type="entry name" value="Serine protease 37"/>
    <property type="match status" value="1"/>
</dbReference>
<dbReference type="Pfam" id="PF00089">
    <property type="entry name" value="Trypsin"/>
    <property type="match status" value="1"/>
</dbReference>
<dbReference type="CDD" id="cd00190">
    <property type="entry name" value="Tryp_SPc"/>
    <property type="match status" value="1"/>
</dbReference>
<evidence type="ECO:0000256" key="4">
    <source>
        <dbReference type="ARBA" id="ARBA00036320"/>
    </source>
</evidence>
<dbReference type="GO" id="GO:0005576">
    <property type="term" value="C:extracellular region"/>
    <property type="evidence" value="ECO:0007669"/>
    <property type="project" value="UniProtKB-SubCell"/>
</dbReference>
<dbReference type="Ensembl" id="ENSXCOT00000012610.1">
    <property type="protein sequence ID" value="ENSXCOP00000012459.1"/>
    <property type="gene ID" value="ENSXCOG00000009282.1"/>
</dbReference>